<comment type="caution">
    <text evidence="2">The sequence shown here is derived from an EMBL/GenBank/DDBJ whole genome shotgun (WGS) entry which is preliminary data.</text>
</comment>
<accession>A0A9P3GB02</accession>
<gene>
    <name evidence="2" type="ORF">PsYK624_086210</name>
</gene>
<protein>
    <recommendedName>
        <fullName evidence="4">MARVEL domain-containing protein</fullName>
    </recommendedName>
</protein>
<keyword evidence="1" id="KW-0472">Membrane</keyword>
<dbReference type="OrthoDB" id="2801023at2759"/>
<sequence length="140" mass="15345">MIAVEFGWLGFLDIMWLASAAYTTSIWPPLGALCSLNPNISNLDGACVDVQTSMAFGWLNWIVLTAYLVLLFVFCIVSANRGRLVWTSTVKTANWASGKGYSAPPMQHQVQPSAGYGAPRIQYQMQAPTGYTAKQYDPTD</sequence>
<organism evidence="2 3">
    <name type="scientific">Phanerochaete sordida</name>
    <dbReference type="NCBI Taxonomy" id="48140"/>
    <lineage>
        <taxon>Eukaryota</taxon>
        <taxon>Fungi</taxon>
        <taxon>Dikarya</taxon>
        <taxon>Basidiomycota</taxon>
        <taxon>Agaricomycotina</taxon>
        <taxon>Agaricomycetes</taxon>
        <taxon>Polyporales</taxon>
        <taxon>Phanerochaetaceae</taxon>
        <taxon>Phanerochaete</taxon>
    </lineage>
</organism>
<evidence type="ECO:0000256" key="1">
    <source>
        <dbReference type="SAM" id="Phobius"/>
    </source>
</evidence>
<proteinExistence type="predicted"/>
<name>A0A9P3GB02_9APHY</name>
<keyword evidence="1" id="KW-1133">Transmembrane helix</keyword>
<evidence type="ECO:0000313" key="2">
    <source>
        <dbReference type="EMBL" id="GJE92467.1"/>
    </source>
</evidence>
<dbReference type="Proteomes" id="UP000703269">
    <property type="component" value="Unassembled WGS sequence"/>
</dbReference>
<keyword evidence="1" id="KW-0812">Transmembrane</keyword>
<evidence type="ECO:0000313" key="3">
    <source>
        <dbReference type="Proteomes" id="UP000703269"/>
    </source>
</evidence>
<dbReference type="AlphaFoldDB" id="A0A9P3GB02"/>
<feature type="transmembrane region" description="Helical" evidence="1">
    <location>
        <begin position="58"/>
        <end position="79"/>
    </location>
</feature>
<evidence type="ECO:0008006" key="4">
    <source>
        <dbReference type="Google" id="ProtNLM"/>
    </source>
</evidence>
<dbReference type="EMBL" id="BPQB01000026">
    <property type="protein sequence ID" value="GJE92467.1"/>
    <property type="molecule type" value="Genomic_DNA"/>
</dbReference>
<reference evidence="2 3" key="1">
    <citation type="submission" date="2021-08" db="EMBL/GenBank/DDBJ databases">
        <title>Draft Genome Sequence of Phanerochaete sordida strain YK-624.</title>
        <authorList>
            <person name="Mori T."/>
            <person name="Dohra H."/>
            <person name="Suzuki T."/>
            <person name="Kawagishi H."/>
            <person name="Hirai H."/>
        </authorList>
    </citation>
    <scope>NUCLEOTIDE SEQUENCE [LARGE SCALE GENOMIC DNA]</scope>
    <source>
        <strain evidence="2 3">YK-624</strain>
    </source>
</reference>
<keyword evidence="3" id="KW-1185">Reference proteome</keyword>